<dbReference type="Gene3D" id="3.50.50.60">
    <property type="entry name" value="FAD/NAD(P)-binding domain"/>
    <property type="match status" value="2"/>
</dbReference>
<keyword evidence="5" id="KW-1185">Reference proteome</keyword>
<comment type="caution">
    <text evidence="2">The sequence shown here is derived from an EMBL/GenBank/DDBJ whole genome shotgun (WGS) entry which is preliminary data.</text>
</comment>
<dbReference type="STRING" id="1125725.HMPREF1325_2013"/>
<dbReference type="InterPro" id="IPR036188">
    <property type="entry name" value="FAD/NAD-bd_sf"/>
</dbReference>
<proteinExistence type="predicted"/>
<dbReference type="PANTHER" id="PTHR42783:SF3">
    <property type="entry name" value="GLUTAMATE SYNTHASE [NADPH] SMALL CHAIN-RELATED"/>
    <property type="match status" value="1"/>
</dbReference>
<evidence type="ECO:0000259" key="1">
    <source>
        <dbReference type="PROSITE" id="PS51379"/>
    </source>
</evidence>
<sequence>MTEYISANELEAQAKKEFDEIEQKIKTAPLSPKDRMAIPLQEMPVAEPKKRAREMGEVALGYTKEMAINEANRCLQCKNEPCVAGCPVGIAIPQFIAEIQKGDFKSAVDTIKLTNLLPAICGRVCPQEKQCQKECTVGKIHKTVDKAVSIGRLERFVADWERTNNKTTLPTVAKATGKKVAVVGSGPAGLTVAADCARAGHDVTVFDAFHKAGGVMLYGIPEFRLPKDIVAKEVENLKKMGVKFEMNFLVGRTDTLDQLLTEKGFDAAFIGTGAGLPKFLNIPGENLIGVFSANEYLSRANLMKAYMKGTADTPYYEAKNVIVVGGGNVAMDAARMALRLGAEHVSIVYRRTRDEMPARKEEVGHAEEEGVEFRFLENPIEVLGIESEDKALNGRVRGIKALRYELGEPDASGRRSPVAIPGSEHEIPCDAVIVALGNGSNPLLVRTTPGLDADKHGHIVVDDKQATSKTKVWAGGDIVLGAATVILAMGEGRKAAASINEYLAG</sequence>
<dbReference type="NCBIfam" id="TIGR01316">
    <property type="entry name" value="gltA"/>
    <property type="match status" value="1"/>
</dbReference>
<gene>
    <name evidence="2" type="primary">gltA</name>
    <name evidence="3" type="ORF">HMPREF0860_2323</name>
    <name evidence="2" type="ORF">HMPREF1325_2013</name>
</gene>
<dbReference type="Proteomes" id="UP000016412">
    <property type="component" value="Unassembled WGS sequence"/>
</dbReference>
<feature type="domain" description="4Fe-4S ferredoxin-type" evidence="1">
    <location>
        <begin position="64"/>
        <end position="98"/>
    </location>
</feature>
<dbReference type="InterPro" id="IPR006004">
    <property type="entry name" value="SudA-like"/>
</dbReference>
<keyword evidence="2" id="KW-0560">Oxidoreductase</keyword>
<dbReference type="Pfam" id="PF07992">
    <property type="entry name" value="Pyr_redox_2"/>
    <property type="match status" value="1"/>
</dbReference>
<reference evidence="4 5" key="1">
    <citation type="submission" date="2013-08" db="EMBL/GenBank/DDBJ databases">
        <authorList>
            <person name="Durkin A.S."/>
            <person name="Haft D.R."/>
            <person name="McCorrison J."/>
            <person name="Torralba M."/>
            <person name="Gillis M."/>
            <person name="Haft D.H."/>
            <person name="Methe B."/>
            <person name="Sutton G."/>
            <person name="Nelson K.E."/>
        </authorList>
    </citation>
    <scope>NUCLEOTIDE SEQUENCE [LARGE SCALE GENOMIC DNA]</scope>
    <source>
        <strain evidence="3 5">ATCC 35536</strain>
        <strain evidence="2 4">VPI DR56BR1116</strain>
    </source>
</reference>
<dbReference type="SUPFAM" id="SSF51971">
    <property type="entry name" value="Nucleotide-binding domain"/>
    <property type="match status" value="1"/>
</dbReference>
<protein>
    <submittedName>
        <fullName evidence="2">Glutamate synthase (NADPH), homotetrameric</fullName>
        <ecNumber evidence="2">1.4.1.13</ecNumber>
    </submittedName>
</protein>
<dbReference type="RefSeq" id="WP_021330312.1">
    <property type="nucleotide sequence ID" value="NZ_AUZJ01000034.1"/>
</dbReference>
<dbReference type="InterPro" id="IPR028261">
    <property type="entry name" value="DPD_II"/>
</dbReference>
<dbReference type="PROSITE" id="PS51379">
    <property type="entry name" value="4FE4S_FER_2"/>
    <property type="match status" value="1"/>
</dbReference>
<dbReference type="InterPro" id="IPR023753">
    <property type="entry name" value="FAD/NAD-binding_dom"/>
</dbReference>
<dbReference type="GO" id="GO:0051536">
    <property type="term" value="F:iron-sulfur cluster binding"/>
    <property type="evidence" value="ECO:0007669"/>
    <property type="project" value="InterPro"/>
</dbReference>
<evidence type="ECO:0000313" key="2">
    <source>
        <dbReference type="EMBL" id="ERF60724.1"/>
    </source>
</evidence>
<dbReference type="EC" id="1.4.1.13" evidence="2"/>
<dbReference type="SUPFAM" id="SSF46548">
    <property type="entry name" value="alpha-helical ferredoxin"/>
    <property type="match status" value="1"/>
</dbReference>
<dbReference type="GO" id="GO:0004355">
    <property type="term" value="F:glutamate synthase (NADPH) activity"/>
    <property type="evidence" value="ECO:0007669"/>
    <property type="project" value="UniProtKB-EC"/>
</dbReference>
<dbReference type="Gene3D" id="1.10.1060.10">
    <property type="entry name" value="Alpha-helical ferredoxin"/>
    <property type="match status" value="1"/>
</dbReference>
<dbReference type="Pfam" id="PF14691">
    <property type="entry name" value="Fer4_20"/>
    <property type="match status" value="1"/>
</dbReference>
<accession>U2L3Z5</accession>
<dbReference type="PATRIC" id="fig|1125725.3.peg.1264"/>
<name>U2L3Z5_TRESO</name>
<dbReference type="OrthoDB" id="9803192at2"/>
<evidence type="ECO:0000313" key="4">
    <source>
        <dbReference type="Proteomes" id="UP000016412"/>
    </source>
</evidence>
<evidence type="ECO:0000313" key="3">
    <source>
        <dbReference type="EMBL" id="ERJ99257.1"/>
    </source>
</evidence>
<dbReference type="AlphaFoldDB" id="U2L3Z5"/>
<dbReference type="eggNOG" id="COG0493">
    <property type="taxonomic scope" value="Bacteria"/>
</dbReference>
<organism evidence="2 4">
    <name type="scientific">Treponema socranskii subsp. socranskii VPI DR56BR1116 = ATCC 35536</name>
    <dbReference type="NCBI Taxonomy" id="1125725"/>
    <lineage>
        <taxon>Bacteria</taxon>
        <taxon>Pseudomonadati</taxon>
        <taxon>Spirochaetota</taxon>
        <taxon>Spirochaetia</taxon>
        <taxon>Spirochaetales</taxon>
        <taxon>Treponemataceae</taxon>
        <taxon>Treponema</taxon>
    </lineage>
</organism>
<dbReference type="PRINTS" id="PR00419">
    <property type="entry name" value="ADXRDTASE"/>
</dbReference>
<evidence type="ECO:0000313" key="5">
    <source>
        <dbReference type="Proteomes" id="UP000016646"/>
    </source>
</evidence>
<dbReference type="Proteomes" id="UP000016646">
    <property type="component" value="Unassembled WGS sequence"/>
</dbReference>
<dbReference type="InterPro" id="IPR017896">
    <property type="entry name" value="4Fe4S_Fe-S-bd"/>
</dbReference>
<dbReference type="PANTHER" id="PTHR42783">
    <property type="entry name" value="GLUTAMATE SYNTHASE [NADPH] SMALL CHAIN"/>
    <property type="match status" value="1"/>
</dbReference>
<dbReference type="EMBL" id="AVQI01000077">
    <property type="protein sequence ID" value="ERJ99257.1"/>
    <property type="molecule type" value="Genomic_DNA"/>
</dbReference>
<dbReference type="EMBL" id="AUZJ01000034">
    <property type="protein sequence ID" value="ERF60724.1"/>
    <property type="molecule type" value="Genomic_DNA"/>
</dbReference>
<dbReference type="InterPro" id="IPR009051">
    <property type="entry name" value="Helical_ferredxn"/>
</dbReference>